<evidence type="ECO:0000256" key="2">
    <source>
        <dbReference type="ARBA" id="ARBA00022723"/>
    </source>
</evidence>
<keyword evidence="10" id="KW-1185">Reference proteome</keyword>
<dbReference type="SUPFAM" id="SSF57701">
    <property type="entry name" value="Zn2/Cys6 DNA-binding domain"/>
    <property type="match status" value="1"/>
</dbReference>
<feature type="compositionally biased region" description="Low complexity" evidence="7">
    <location>
        <begin position="212"/>
        <end position="228"/>
    </location>
</feature>
<dbReference type="GO" id="GO:0003677">
    <property type="term" value="F:DNA binding"/>
    <property type="evidence" value="ECO:0007669"/>
    <property type="project" value="UniProtKB-KW"/>
</dbReference>
<dbReference type="GO" id="GO:0000981">
    <property type="term" value="F:DNA-binding transcription factor activity, RNA polymerase II-specific"/>
    <property type="evidence" value="ECO:0007669"/>
    <property type="project" value="InterPro"/>
</dbReference>
<dbReference type="InterPro" id="IPR050815">
    <property type="entry name" value="TF_fung"/>
</dbReference>
<dbReference type="GO" id="GO:0009893">
    <property type="term" value="P:positive regulation of metabolic process"/>
    <property type="evidence" value="ECO:0007669"/>
    <property type="project" value="UniProtKB-ARBA"/>
</dbReference>
<dbReference type="STRING" id="1448316.A0A395H1Z5"/>
<feature type="region of interest" description="Disordered" evidence="7">
    <location>
        <begin position="329"/>
        <end position="392"/>
    </location>
</feature>
<feature type="compositionally biased region" description="Low complexity" evidence="7">
    <location>
        <begin position="184"/>
        <end position="196"/>
    </location>
</feature>
<dbReference type="GO" id="GO:0005634">
    <property type="term" value="C:nucleus"/>
    <property type="evidence" value="ECO:0007669"/>
    <property type="project" value="UniProtKB-SubCell"/>
</dbReference>
<evidence type="ECO:0000313" key="10">
    <source>
        <dbReference type="Proteomes" id="UP000249402"/>
    </source>
</evidence>
<name>A0A395H1Z5_9EURO</name>
<comment type="subcellular location">
    <subcellularLocation>
        <location evidence="1">Nucleus</location>
    </subcellularLocation>
</comment>
<dbReference type="SMART" id="SM00066">
    <property type="entry name" value="GAL4"/>
    <property type="match status" value="1"/>
</dbReference>
<evidence type="ECO:0000256" key="6">
    <source>
        <dbReference type="ARBA" id="ARBA00023242"/>
    </source>
</evidence>
<evidence type="ECO:0000313" key="9">
    <source>
        <dbReference type="EMBL" id="RAL01897.1"/>
    </source>
</evidence>
<keyword evidence="3" id="KW-0805">Transcription regulation</keyword>
<dbReference type="OrthoDB" id="5426798at2759"/>
<dbReference type="Pfam" id="PF04082">
    <property type="entry name" value="Fungal_trans"/>
    <property type="match status" value="1"/>
</dbReference>
<feature type="domain" description="Zn(2)-C6 fungal-type" evidence="8">
    <location>
        <begin position="284"/>
        <end position="314"/>
    </location>
</feature>
<dbReference type="Proteomes" id="UP000249402">
    <property type="component" value="Unassembled WGS sequence"/>
</dbReference>
<evidence type="ECO:0000256" key="4">
    <source>
        <dbReference type="ARBA" id="ARBA00023125"/>
    </source>
</evidence>
<dbReference type="Pfam" id="PF00172">
    <property type="entry name" value="Zn_clus"/>
    <property type="match status" value="1"/>
</dbReference>
<dbReference type="VEuPathDB" id="FungiDB:BO80DRAFT_46300"/>
<gene>
    <name evidence="9" type="ORF">BO80DRAFT_46300</name>
</gene>
<dbReference type="PANTHER" id="PTHR47338:SF11">
    <property type="entry name" value="ZN(II)2CYS6 TRANSCRIPTION FACTOR (EUROFUNG)"/>
    <property type="match status" value="1"/>
</dbReference>
<dbReference type="InterPro" id="IPR001138">
    <property type="entry name" value="Zn2Cys6_DnaBD"/>
</dbReference>
<accession>A0A395H1Z5</accession>
<sequence length="968" mass="108314">MSTFPAGSFRRMPSAIDAMSQRQPDHPANHSLPASHPYQLPPPRTSAPLQFGADPFLHQRNQAETRDPEEIAQGRSMIPGQQQTANEQLPPVSQLLTPTAHSSRPSSPYQPHRFGIYTPPNGTTASPTPFRRSDSIPRPGIHDSPRAYPEAVPHAHSRSLPPLSHISTPGLAHEGSLHPLHSGSPVQSSQPVSYPYHGFHSPEKEYGRDFSPSETPDSTTTTGSQSQTANVRPHVVDERYVEGEGLCYIYADGSHCPKIIDGIAVNANWGITKAGKPRKRLAQACLTCREKKIKCQPNLPKCDQCQKSGRECRFESAPRGHRAALKATQLASRYEPRESFPPGSYAYGTTSHSPYSALRASESSASLPNTSSQSPRSEVSMLPPSAMEGPQDSIMDHEQYGYRRQGHHNRSSAGAEDTARRLTDDFSSTSHDYADILMEMKDLDPQDPLVSDWNTDPYEADAELTVHYVESYFTHVNDRLYYMFPRKRFILWLRSCHTKSLEDNMLLYSMMALGSVFSDRPDRATALKKYSRTARYAVEHSRHSLSLQLAQSRIIIGLWYYAIGALVRGWDIVGAAVRTVCGLRYNVESGGVIVDQSRPCEYGLHPQALIECRRRTFWVAFLMDRMSCFYTPSSTFISAKAAYLRLPCREEVYEAQEYTTVPYFQSFLNQVPASPENDTASLSAMALLIEIMSLWGDVSDHVFRLSLVPSEVYNKLFEDFYTTVVGRADEWAARIPDHLTFSAVNMERSIRTKKADSFMSIHLLYHATLMALNRHARYQNHRPETVERHIHTMRNHAVEILRISLALMRYASEYEPSRIILEPGTARGTILNPFLGYVIVSATDVLSAAGLMVDMPESVNLIRGGFEAVRELTRFWSGALQLATLIEKRLEAMSEGLRQADSDRKAAFITNGPSLDSQVRAGVQKQPDLLTSEDLMYGGLPREQLFGALGAGDVPFSNETILWIKERS</sequence>
<dbReference type="EMBL" id="KZ824433">
    <property type="protein sequence ID" value="RAL01897.1"/>
    <property type="molecule type" value="Genomic_DNA"/>
</dbReference>
<organism evidence="9 10">
    <name type="scientific">Aspergillus ibericus CBS 121593</name>
    <dbReference type="NCBI Taxonomy" id="1448316"/>
    <lineage>
        <taxon>Eukaryota</taxon>
        <taxon>Fungi</taxon>
        <taxon>Dikarya</taxon>
        <taxon>Ascomycota</taxon>
        <taxon>Pezizomycotina</taxon>
        <taxon>Eurotiomycetes</taxon>
        <taxon>Eurotiomycetidae</taxon>
        <taxon>Eurotiales</taxon>
        <taxon>Aspergillaceae</taxon>
        <taxon>Aspergillus</taxon>
        <taxon>Aspergillus subgen. Circumdati</taxon>
    </lineage>
</organism>
<dbReference type="CDD" id="cd12148">
    <property type="entry name" value="fungal_TF_MHR"/>
    <property type="match status" value="1"/>
</dbReference>
<feature type="region of interest" description="Disordered" evidence="7">
    <location>
        <begin position="405"/>
        <end position="424"/>
    </location>
</feature>
<dbReference type="GO" id="GO:0006351">
    <property type="term" value="P:DNA-templated transcription"/>
    <property type="evidence" value="ECO:0007669"/>
    <property type="project" value="InterPro"/>
</dbReference>
<dbReference type="GO" id="GO:0008270">
    <property type="term" value="F:zinc ion binding"/>
    <property type="evidence" value="ECO:0007669"/>
    <property type="project" value="InterPro"/>
</dbReference>
<dbReference type="CDD" id="cd00067">
    <property type="entry name" value="GAL4"/>
    <property type="match status" value="1"/>
</dbReference>
<evidence type="ECO:0000256" key="7">
    <source>
        <dbReference type="SAM" id="MobiDB-lite"/>
    </source>
</evidence>
<feature type="compositionally biased region" description="Polar residues" evidence="7">
    <location>
        <begin position="94"/>
        <end position="109"/>
    </location>
</feature>
<dbReference type="GeneID" id="37227423"/>
<dbReference type="InterPro" id="IPR036864">
    <property type="entry name" value="Zn2-C6_fun-type_DNA-bd_sf"/>
</dbReference>
<feature type="region of interest" description="Disordered" evidence="7">
    <location>
        <begin position="1"/>
        <end position="234"/>
    </location>
</feature>
<proteinExistence type="predicted"/>
<feature type="compositionally biased region" description="Low complexity" evidence="7">
    <location>
        <begin position="356"/>
        <end position="367"/>
    </location>
</feature>
<evidence type="ECO:0000256" key="3">
    <source>
        <dbReference type="ARBA" id="ARBA00023015"/>
    </source>
</evidence>
<dbReference type="AlphaFoldDB" id="A0A395H1Z5"/>
<keyword evidence="2" id="KW-0479">Metal-binding</keyword>
<evidence type="ECO:0000256" key="5">
    <source>
        <dbReference type="ARBA" id="ARBA00023163"/>
    </source>
</evidence>
<evidence type="ECO:0000256" key="1">
    <source>
        <dbReference type="ARBA" id="ARBA00004123"/>
    </source>
</evidence>
<keyword evidence="5" id="KW-0804">Transcription</keyword>
<dbReference type="PANTHER" id="PTHR47338">
    <property type="entry name" value="ZN(II)2CYS6 TRANSCRIPTION FACTOR (EUROFUNG)-RELATED"/>
    <property type="match status" value="1"/>
</dbReference>
<protein>
    <recommendedName>
        <fullName evidence="8">Zn(2)-C6 fungal-type domain-containing protein</fullName>
    </recommendedName>
</protein>
<dbReference type="Gene3D" id="4.10.240.10">
    <property type="entry name" value="Zn(2)-C6 fungal-type DNA-binding domain"/>
    <property type="match status" value="1"/>
</dbReference>
<keyword evidence="4" id="KW-0238">DNA-binding</keyword>
<keyword evidence="6" id="KW-0539">Nucleus</keyword>
<evidence type="ECO:0000259" key="8">
    <source>
        <dbReference type="PROSITE" id="PS50048"/>
    </source>
</evidence>
<dbReference type="RefSeq" id="XP_025576224.1">
    <property type="nucleotide sequence ID" value="XM_025722558.1"/>
</dbReference>
<reference evidence="9 10" key="1">
    <citation type="submission" date="2018-02" db="EMBL/GenBank/DDBJ databases">
        <title>The genomes of Aspergillus section Nigri reveals drivers in fungal speciation.</title>
        <authorList>
            <consortium name="DOE Joint Genome Institute"/>
            <person name="Vesth T.C."/>
            <person name="Nybo J."/>
            <person name="Theobald S."/>
            <person name="Brandl J."/>
            <person name="Frisvad J.C."/>
            <person name="Nielsen K.F."/>
            <person name="Lyhne E.K."/>
            <person name="Kogle M.E."/>
            <person name="Kuo A."/>
            <person name="Riley R."/>
            <person name="Clum A."/>
            <person name="Nolan M."/>
            <person name="Lipzen A."/>
            <person name="Salamov A."/>
            <person name="Henrissat B."/>
            <person name="Wiebenga A."/>
            <person name="De vries R.P."/>
            <person name="Grigoriev I.V."/>
            <person name="Mortensen U.H."/>
            <person name="Andersen M.R."/>
            <person name="Baker S.E."/>
        </authorList>
    </citation>
    <scope>NUCLEOTIDE SEQUENCE [LARGE SCALE GENOMIC DNA]</scope>
    <source>
        <strain evidence="9 10">CBS 121593</strain>
    </source>
</reference>
<dbReference type="InterPro" id="IPR007219">
    <property type="entry name" value="XnlR_reg_dom"/>
</dbReference>
<feature type="compositionally biased region" description="Polar residues" evidence="7">
    <location>
        <begin position="368"/>
        <end position="377"/>
    </location>
</feature>
<dbReference type="PROSITE" id="PS00463">
    <property type="entry name" value="ZN2_CY6_FUNGAL_1"/>
    <property type="match status" value="1"/>
</dbReference>
<dbReference type="PROSITE" id="PS50048">
    <property type="entry name" value="ZN2_CY6_FUNGAL_2"/>
    <property type="match status" value="1"/>
</dbReference>
<feature type="compositionally biased region" description="Basic and acidic residues" evidence="7">
    <location>
        <begin position="131"/>
        <end position="145"/>
    </location>
</feature>